<dbReference type="Gene3D" id="3.50.50.60">
    <property type="entry name" value="FAD/NAD(P)-binding domain"/>
    <property type="match status" value="2"/>
</dbReference>
<gene>
    <name evidence="1" type="ORF">HWI92_15015</name>
</gene>
<protein>
    <submittedName>
        <fullName evidence="1">NAD(P)/FAD-dependent oxidoreductase</fullName>
    </submittedName>
</protein>
<dbReference type="InterPro" id="IPR036188">
    <property type="entry name" value="FAD/NAD-bd_sf"/>
</dbReference>
<dbReference type="EMBL" id="CP056775">
    <property type="protein sequence ID" value="QRR02123.1"/>
    <property type="molecule type" value="Genomic_DNA"/>
</dbReference>
<sequence length="487" mass="52388">MRQTKFDAVVVGSGPNGLAAGITMQRAGLSVLIVEGKETIGGGMRSLELTLPGFVHDVCSAIHPFVQLSPFFRSLPLQDFGLKMIRPGLSAAHPFEHGGAAVLDGTVAATAARLGRDADRYTALMQPVVDMLPGLLPQLLGPFSLKGNLADLLRFGLKALPSALSAGEKFVTAEARGLWAGMAAHAMQPLQNVATSAFALMLMATAHLGGWPVAAGGSQSIADAMAAYFKSLGGTIETGHMVTDLRELPSANVVLLDVTPRQLLSLAGDRLGSFYRSRLQRYRYGMGTFKIDWALEAPAPFEAQECRRAGTVHLGNTLEEIAQYEKSAFRGQEADKPFVLYTQSSVFDPSRTPDARHTAWAYCHVPHGSTRDMTTAIESQVERFAPGFRDLIIDRHTMNTAALEQYNPNYIGGDINGGLQDIFQLYTRPLMQFSPYRTSAPDIFLCSSATPPGGGVHGMCGYHAAKQALKDVFKINSSDAIVNSLMI</sequence>
<name>A0ABX7I8G5_9BACT</name>
<dbReference type="RefSeq" id="WP_204656658.1">
    <property type="nucleotide sequence ID" value="NZ_CP056775.1"/>
</dbReference>
<dbReference type="Pfam" id="PF13450">
    <property type="entry name" value="NAD_binding_8"/>
    <property type="match status" value="1"/>
</dbReference>
<dbReference type="PRINTS" id="PR00420">
    <property type="entry name" value="RNGMNOXGNASE"/>
</dbReference>
<organism evidence="1 2">
    <name type="scientific">Dyadobacter sandarakinus</name>
    <dbReference type="NCBI Taxonomy" id="2747268"/>
    <lineage>
        <taxon>Bacteria</taxon>
        <taxon>Pseudomonadati</taxon>
        <taxon>Bacteroidota</taxon>
        <taxon>Cytophagia</taxon>
        <taxon>Cytophagales</taxon>
        <taxon>Spirosomataceae</taxon>
        <taxon>Dyadobacter</taxon>
    </lineage>
</organism>
<proteinExistence type="predicted"/>
<dbReference type="PANTHER" id="PTHR10668">
    <property type="entry name" value="PHYTOENE DEHYDROGENASE"/>
    <property type="match status" value="1"/>
</dbReference>
<keyword evidence="2" id="KW-1185">Reference proteome</keyword>
<dbReference type="SUPFAM" id="SSF51905">
    <property type="entry name" value="FAD/NAD(P)-binding domain"/>
    <property type="match status" value="1"/>
</dbReference>
<dbReference type="PANTHER" id="PTHR10668:SF105">
    <property type="entry name" value="DEHYDROGENASE-RELATED"/>
    <property type="match status" value="1"/>
</dbReference>
<accession>A0ABX7I8G5</accession>
<evidence type="ECO:0000313" key="2">
    <source>
        <dbReference type="Proteomes" id="UP000612680"/>
    </source>
</evidence>
<dbReference type="Proteomes" id="UP000612680">
    <property type="component" value="Chromosome"/>
</dbReference>
<reference evidence="1 2" key="1">
    <citation type="submission" date="2020-06" db="EMBL/GenBank/DDBJ databases">
        <title>Dyadobacter sandarakinus sp. nov., isolated from the soil of the Arctic Yellow River Station.</title>
        <authorList>
            <person name="Zhang Y."/>
            <person name="Peng F."/>
        </authorList>
    </citation>
    <scope>NUCLEOTIDE SEQUENCE [LARGE SCALE GENOMIC DNA]</scope>
    <source>
        <strain evidence="1 2">Q3-56</strain>
    </source>
</reference>
<evidence type="ECO:0000313" key="1">
    <source>
        <dbReference type="EMBL" id="QRR02123.1"/>
    </source>
</evidence>